<dbReference type="EMBL" id="SDMP01000012">
    <property type="protein sequence ID" value="RYR26603.1"/>
    <property type="molecule type" value="Genomic_DNA"/>
</dbReference>
<comment type="caution">
    <text evidence="2">The sequence shown here is derived from an EMBL/GenBank/DDBJ whole genome shotgun (WGS) entry which is preliminary data.</text>
</comment>
<keyword evidence="3" id="KW-1185">Reference proteome</keyword>
<evidence type="ECO:0000313" key="2">
    <source>
        <dbReference type="EMBL" id="RYR26603.1"/>
    </source>
</evidence>
<dbReference type="Gramene" id="arahy.Tifrunner.gnm2.ann2.Ah02g270400.1">
    <property type="protein sequence ID" value="arahy.Tifrunner.gnm2.ann2.Ah02g270400.1-CDS"/>
    <property type="gene ID" value="arahy.Tifrunner.gnm2.ann2.Ah02g270400"/>
</dbReference>
<evidence type="ECO:0000313" key="3">
    <source>
        <dbReference type="Proteomes" id="UP000289738"/>
    </source>
</evidence>
<dbReference type="Proteomes" id="UP000289738">
    <property type="component" value="Chromosome B02"/>
</dbReference>
<dbReference type="OrthoDB" id="754109at2759"/>
<organism evidence="2 3">
    <name type="scientific">Arachis hypogaea</name>
    <name type="common">Peanut</name>
    <dbReference type="NCBI Taxonomy" id="3818"/>
    <lineage>
        <taxon>Eukaryota</taxon>
        <taxon>Viridiplantae</taxon>
        <taxon>Streptophyta</taxon>
        <taxon>Embryophyta</taxon>
        <taxon>Tracheophyta</taxon>
        <taxon>Spermatophyta</taxon>
        <taxon>Magnoliopsida</taxon>
        <taxon>eudicotyledons</taxon>
        <taxon>Gunneridae</taxon>
        <taxon>Pentapetalae</taxon>
        <taxon>rosids</taxon>
        <taxon>fabids</taxon>
        <taxon>Fabales</taxon>
        <taxon>Fabaceae</taxon>
        <taxon>Papilionoideae</taxon>
        <taxon>50 kb inversion clade</taxon>
        <taxon>dalbergioids sensu lato</taxon>
        <taxon>Dalbergieae</taxon>
        <taxon>Pterocarpus clade</taxon>
        <taxon>Arachis</taxon>
    </lineage>
</organism>
<dbReference type="Gramene" id="arahy.Tifrunner.gnm2.ann2.Ah12g312700.1">
    <property type="protein sequence ID" value="arahy.Tifrunner.gnm2.ann2.Ah12g312700.1-CDS"/>
    <property type="gene ID" value="arahy.Tifrunner.gnm2.ann2.Ah12g312700"/>
</dbReference>
<accession>A0A445AJI6</accession>
<dbReference type="PANTHER" id="PTHR37078:SF6">
    <property type="entry name" value="NODULE CYSTEINE-RICH (NCR) SECRETED PEPTIDE"/>
    <property type="match status" value="1"/>
</dbReference>
<proteinExistence type="predicted"/>
<sequence length="86" mass="9388">MIMIMGMNNKKPVILVLLLLLIVSNGERSSSVVEGRALSLVSHQEYSKIFSTLGVVCKCCDGIDGACSNTWTNSCTNLQCLPWKSH</sequence>
<dbReference type="PANTHER" id="PTHR37078">
    <property type="entry name" value="NODULE CYSTEINE-RICH (NCR) SECRETED PEPTIDE"/>
    <property type="match status" value="1"/>
</dbReference>
<keyword evidence="1" id="KW-0732">Signal</keyword>
<evidence type="ECO:0000256" key="1">
    <source>
        <dbReference type="SAM" id="SignalP"/>
    </source>
</evidence>
<gene>
    <name evidence="2" type="ORF">Ahy_B02g060868</name>
</gene>
<feature type="chain" id="PRO_5019252734" evidence="1">
    <location>
        <begin position="27"/>
        <end position="86"/>
    </location>
</feature>
<name>A0A445AJI6_ARAHY</name>
<reference evidence="2 3" key="1">
    <citation type="submission" date="2019-01" db="EMBL/GenBank/DDBJ databases">
        <title>Sequencing of cultivated peanut Arachis hypogaea provides insights into genome evolution and oil improvement.</title>
        <authorList>
            <person name="Chen X."/>
        </authorList>
    </citation>
    <scope>NUCLEOTIDE SEQUENCE [LARGE SCALE GENOMIC DNA]</scope>
    <source>
        <strain evidence="3">cv. Fuhuasheng</strain>
        <tissue evidence="2">Leaves</tissue>
    </source>
</reference>
<protein>
    <submittedName>
        <fullName evidence="2">Uncharacterized protein</fullName>
    </submittedName>
</protein>
<feature type="signal peptide" evidence="1">
    <location>
        <begin position="1"/>
        <end position="26"/>
    </location>
</feature>
<dbReference type="AlphaFoldDB" id="A0A445AJI6"/>